<protein>
    <submittedName>
        <fullName evidence="1">Uncharacterized protein</fullName>
    </submittedName>
</protein>
<accession>A0AAV1SSU9</accession>
<dbReference type="EMBL" id="CAWUPB010001197">
    <property type="protein sequence ID" value="CAK7357125.1"/>
    <property type="molecule type" value="Genomic_DNA"/>
</dbReference>
<dbReference type="Proteomes" id="UP001314170">
    <property type="component" value="Unassembled WGS sequence"/>
</dbReference>
<keyword evidence="2" id="KW-1185">Reference proteome</keyword>
<gene>
    <name evidence="1" type="ORF">DCAF_LOCUS27409</name>
</gene>
<dbReference type="AlphaFoldDB" id="A0AAV1SSU9"/>
<comment type="caution">
    <text evidence="1">The sequence shown here is derived from an EMBL/GenBank/DDBJ whole genome shotgun (WGS) entry which is preliminary data.</text>
</comment>
<proteinExistence type="predicted"/>
<evidence type="ECO:0000313" key="2">
    <source>
        <dbReference type="Proteomes" id="UP001314170"/>
    </source>
</evidence>
<organism evidence="1 2">
    <name type="scientific">Dovyalis caffra</name>
    <dbReference type="NCBI Taxonomy" id="77055"/>
    <lineage>
        <taxon>Eukaryota</taxon>
        <taxon>Viridiplantae</taxon>
        <taxon>Streptophyta</taxon>
        <taxon>Embryophyta</taxon>
        <taxon>Tracheophyta</taxon>
        <taxon>Spermatophyta</taxon>
        <taxon>Magnoliopsida</taxon>
        <taxon>eudicotyledons</taxon>
        <taxon>Gunneridae</taxon>
        <taxon>Pentapetalae</taxon>
        <taxon>rosids</taxon>
        <taxon>fabids</taxon>
        <taxon>Malpighiales</taxon>
        <taxon>Salicaceae</taxon>
        <taxon>Flacourtieae</taxon>
        <taxon>Dovyalis</taxon>
    </lineage>
</organism>
<sequence length="142" mass="16307">MEGLETEKTGASCESSLVNCFEVSGGGRLLLVRKYKTASDPQIDVYQLRRDRSGWFLKYRLDLPARFDCYRNALFVVGRGSDKDPLILVYANSLAIVRKHNLKDKSFEESDIGRFFFGGSVYWRENLKTKAHHYIESLACVR</sequence>
<reference evidence="1 2" key="1">
    <citation type="submission" date="2024-01" db="EMBL/GenBank/DDBJ databases">
        <authorList>
            <person name="Waweru B."/>
        </authorList>
    </citation>
    <scope>NUCLEOTIDE SEQUENCE [LARGE SCALE GENOMIC DNA]</scope>
</reference>
<evidence type="ECO:0000313" key="1">
    <source>
        <dbReference type="EMBL" id="CAK7357125.1"/>
    </source>
</evidence>
<name>A0AAV1SSU9_9ROSI</name>